<dbReference type="Pfam" id="PF00083">
    <property type="entry name" value="Sugar_tr"/>
    <property type="match status" value="1"/>
</dbReference>
<gene>
    <name evidence="11" type="ORF">JS756_09525</name>
</gene>
<proteinExistence type="inferred from homology"/>
<evidence type="ECO:0000256" key="2">
    <source>
        <dbReference type="ARBA" id="ARBA00008240"/>
    </source>
</evidence>
<name>A0ABS2VMR2_STRAS</name>
<feature type="transmembrane region" description="Helical" evidence="9">
    <location>
        <begin position="91"/>
        <end position="110"/>
    </location>
</feature>
<dbReference type="PROSITE" id="PS00217">
    <property type="entry name" value="SUGAR_TRANSPORT_2"/>
    <property type="match status" value="1"/>
</dbReference>
<reference evidence="11 12" key="1">
    <citation type="submission" date="2021-02" db="EMBL/GenBank/DDBJ databases">
        <title>Whole genome sequencing of Streptomyces actuosus VRA1.</title>
        <authorList>
            <person name="Sen G."/>
            <person name="Sen A."/>
        </authorList>
    </citation>
    <scope>NUCLEOTIDE SEQUENCE [LARGE SCALE GENOMIC DNA]</scope>
    <source>
        <strain evidence="11 12">VRA1</strain>
    </source>
</reference>
<evidence type="ECO:0000256" key="8">
    <source>
        <dbReference type="ARBA" id="ARBA00023136"/>
    </source>
</evidence>
<dbReference type="Proteomes" id="UP000788262">
    <property type="component" value="Unassembled WGS sequence"/>
</dbReference>
<evidence type="ECO:0000313" key="12">
    <source>
        <dbReference type="Proteomes" id="UP000788262"/>
    </source>
</evidence>
<evidence type="ECO:0000259" key="10">
    <source>
        <dbReference type="PROSITE" id="PS50850"/>
    </source>
</evidence>
<keyword evidence="7 9" id="KW-1133">Transmembrane helix</keyword>
<feature type="transmembrane region" description="Helical" evidence="9">
    <location>
        <begin position="192"/>
        <end position="211"/>
    </location>
</feature>
<feature type="domain" description="Major facilitator superfamily (MFS) profile" evidence="10">
    <location>
        <begin position="20"/>
        <end position="424"/>
    </location>
</feature>
<dbReference type="EMBL" id="JAFFZS010000005">
    <property type="protein sequence ID" value="MBN0044346.1"/>
    <property type="molecule type" value="Genomic_DNA"/>
</dbReference>
<evidence type="ECO:0000256" key="5">
    <source>
        <dbReference type="ARBA" id="ARBA00022692"/>
    </source>
</evidence>
<feature type="transmembrane region" description="Helical" evidence="9">
    <location>
        <begin position="335"/>
        <end position="358"/>
    </location>
</feature>
<evidence type="ECO:0000256" key="7">
    <source>
        <dbReference type="ARBA" id="ARBA00022989"/>
    </source>
</evidence>
<accession>A0ABS2VMR2</accession>
<comment type="subcellular location">
    <subcellularLocation>
        <location evidence="1">Cell membrane</location>
        <topology evidence="1">Multi-pass membrane protein</topology>
    </subcellularLocation>
</comment>
<dbReference type="PANTHER" id="PTHR43528:SF1">
    <property type="entry name" value="ALPHA-KETOGLUTARATE PERMEASE"/>
    <property type="match status" value="1"/>
</dbReference>
<dbReference type="InterPro" id="IPR051084">
    <property type="entry name" value="H+-coupled_symporters"/>
</dbReference>
<protein>
    <submittedName>
        <fullName evidence="11">MFS transporter</fullName>
    </submittedName>
</protein>
<feature type="transmembrane region" description="Helical" evidence="9">
    <location>
        <begin position="309"/>
        <end position="329"/>
    </location>
</feature>
<dbReference type="InterPro" id="IPR005829">
    <property type="entry name" value="Sugar_transporter_CS"/>
</dbReference>
<dbReference type="InterPro" id="IPR036259">
    <property type="entry name" value="MFS_trans_sf"/>
</dbReference>
<comment type="caution">
    <text evidence="11">The sequence shown here is derived from an EMBL/GenBank/DDBJ whole genome shotgun (WGS) entry which is preliminary data.</text>
</comment>
<evidence type="ECO:0000256" key="1">
    <source>
        <dbReference type="ARBA" id="ARBA00004651"/>
    </source>
</evidence>
<dbReference type="InterPro" id="IPR011701">
    <property type="entry name" value="MFS"/>
</dbReference>
<keyword evidence="8 9" id="KW-0472">Membrane</keyword>
<dbReference type="InterPro" id="IPR005828">
    <property type="entry name" value="MFS_sugar_transport-like"/>
</dbReference>
<keyword evidence="12" id="KW-1185">Reference proteome</keyword>
<keyword evidence="5 9" id="KW-0812">Transmembrane</keyword>
<evidence type="ECO:0000256" key="3">
    <source>
        <dbReference type="ARBA" id="ARBA00022448"/>
    </source>
</evidence>
<keyword evidence="3" id="KW-0813">Transport</keyword>
<dbReference type="Gene3D" id="1.20.1250.20">
    <property type="entry name" value="MFS general substrate transporter like domains"/>
    <property type="match status" value="2"/>
</dbReference>
<feature type="transmembrane region" description="Helical" evidence="9">
    <location>
        <begin position="65"/>
        <end position="84"/>
    </location>
</feature>
<dbReference type="Pfam" id="PF07690">
    <property type="entry name" value="MFS_1"/>
    <property type="match status" value="1"/>
</dbReference>
<feature type="transmembrane region" description="Helical" evidence="9">
    <location>
        <begin position="400"/>
        <end position="417"/>
    </location>
</feature>
<feature type="transmembrane region" description="Helical" evidence="9">
    <location>
        <begin position="156"/>
        <end position="180"/>
    </location>
</feature>
<sequence length="443" mass="47223">MNTLAVTERPAPTRPGVLRTVAVASLGNAMEWFDWGAFVTFAALLGPRLQPSGDSATEVLRTLSVFAVGFFFRPLGAVLIGAYCDRRGRSAALRLSMLAMAGGSLLIALIPPYRSVGVLAPLLLVLARAVQGLSAGGESAAMSTYINETAPRGRRALYSSAIYISTTVGALAATLLALLLHRTLSAAQLADWGWRVPFALGALLALYGWYLRGRMVETPVYDAVRERPRNPARQVLLSHPRASARVVGFTLGATVVYYTFASYLPVYAQLRYGVPADEALWAAVAAQVVFMAALPLLGSAADRFGRRPLLLVFGFGFACLSPLLMGLLSGSAVRLFAVMAAALLLFGAYAAAAPAAMLEMFPTELRSSGIGLPYAVTVAVFGGTAPYLNQYLATHGHASWYPWYVTVLCLLSTVAFVRYRETKDVDLTAVGRDGGAERASRAE</sequence>
<keyword evidence="4" id="KW-1003">Cell membrane</keyword>
<comment type="similarity">
    <text evidence="2">Belongs to the major facilitator superfamily. Metabolite:H+ Symporter (MHS) family (TC 2.A.1.6) family.</text>
</comment>
<evidence type="ECO:0000313" key="11">
    <source>
        <dbReference type="EMBL" id="MBN0044346.1"/>
    </source>
</evidence>
<organism evidence="11 12">
    <name type="scientific">Streptomyces actuosus</name>
    <dbReference type="NCBI Taxonomy" id="1885"/>
    <lineage>
        <taxon>Bacteria</taxon>
        <taxon>Bacillati</taxon>
        <taxon>Actinomycetota</taxon>
        <taxon>Actinomycetes</taxon>
        <taxon>Kitasatosporales</taxon>
        <taxon>Streptomycetaceae</taxon>
        <taxon>Streptomyces</taxon>
    </lineage>
</organism>
<dbReference type="RefSeq" id="WP_205382568.1">
    <property type="nucleotide sequence ID" value="NZ_JAFFZS010000005.1"/>
</dbReference>
<feature type="transmembrane region" description="Helical" evidence="9">
    <location>
        <begin position="21"/>
        <end position="45"/>
    </location>
</feature>
<dbReference type="PROSITE" id="PS50850">
    <property type="entry name" value="MFS"/>
    <property type="match status" value="1"/>
</dbReference>
<feature type="transmembrane region" description="Helical" evidence="9">
    <location>
        <begin position="116"/>
        <end position="135"/>
    </location>
</feature>
<evidence type="ECO:0000256" key="6">
    <source>
        <dbReference type="ARBA" id="ARBA00022847"/>
    </source>
</evidence>
<evidence type="ECO:0000256" key="4">
    <source>
        <dbReference type="ARBA" id="ARBA00022475"/>
    </source>
</evidence>
<keyword evidence="6" id="KW-0769">Symport</keyword>
<dbReference type="InterPro" id="IPR020846">
    <property type="entry name" value="MFS_dom"/>
</dbReference>
<dbReference type="SUPFAM" id="SSF103473">
    <property type="entry name" value="MFS general substrate transporter"/>
    <property type="match status" value="1"/>
</dbReference>
<evidence type="ECO:0000256" key="9">
    <source>
        <dbReference type="SAM" id="Phobius"/>
    </source>
</evidence>
<feature type="transmembrane region" description="Helical" evidence="9">
    <location>
        <begin position="279"/>
        <end position="297"/>
    </location>
</feature>
<feature type="transmembrane region" description="Helical" evidence="9">
    <location>
        <begin position="246"/>
        <end position="267"/>
    </location>
</feature>
<feature type="transmembrane region" description="Helical" evidence="9">
    <location>
        <begin position="370"/>
        <end position="388"/>
    </location>
</feature>
<dbReference type="PANTHER" id="PTHR43528">
    <property type="entry name" value="ALPHA-KETOGLUTARATE PERMEASE"/>
    <property type="match status" value="1"/>
</dbReference>